<protein>
    <submittedName>
        <fullName evidence="1">Uncharacterized protein</fullName>
    </submittedName>
</protein>
<keyword evidence="2" id="KW-1185">Reference proteome</keyword>
<evidence type="ECO:0000313" key="2">
    <source>
        <dbReference type="Proteomes" id="UP000448867"/>
    </source>
</evidence>
<reference evidence="1 2" key="1">
    <citation type="submission" date="2019-11" db="EMBL/GenBank/DDBJ databases">
        <title>Bacillus lacus genome.</title>
        <authorList>
            <person name="Allen C.J."/>
            <person name="Newman J.D."/>
        </authorList>
    </citation>
    <scope>NUCLEOTIDE SEQUENCE [LARGE SCALE GENOMIC DNA]</scope>
    <source>
        <strain evidence="1 2">KCTC 33946</strain>
    </source>
</reference>
<dbReference type="OrthoDB" id="2925526at2"/>
<dbReference type="AlphaFoldDB" id="A0A7X2IW32"/>
<name>A0A7X2IW32_9BACI</name>
<dbReference type="Proteomes" id="UP000448867">
    <property type="component" value="Unassembled WGS sequence"/>
</dbReference>
<evidence type="ECO:0000313" key="1">
    <source>
        <dbReference type="EMBL" id="MRX70861.1"/>
    </source>
</evidence>
<comment type="caution">
    <text evidence="1">The sequence shown here is derived from an EMBL/GenBank/DDBJ whole genome shotgun (WGS) entry which is preliminary data.</text>
</comment>
<accession>A0A7X2IW32</accession>
<organism evidence="1 2">
    <name type="scientific">Metabacillus lacus</name>
    <dbReference type="NCBI Taxonomy" id="1983721"/>
    <lineage>
        <taxon>Bacteria</taxon>
        <taxon>Bacillati</taxon>
        <taxon>Bacillota</taxon>
        <taxon>Bacilli</taxon>
        <taxon>Bacillales</taxon>
        <taxon>Bacillaceae</taxon>
        <taxon>Metabacillus</taxon>
    </lineage>
</organism>
<gene>
    <name evidence="1" type="ORF">GJU40_01600</name>
</gene>
<proteinExistence type="predicted"/>
<sequence length="70" mass="8175">MKHSDCYYKISLRSKYTDDEYVEVYIKGDKKKLVAFLMDIGDSFYVSILDVNTEGYILKRKEAPVEVTPD</sequence>
<dbReference type="RefSeq" id="WP_154305995.1">
    <property type="nucleotide sequence ID" value="NZ_WKKI01000002.1"/>
</dbReference>
<dbReference type="EMBL" id="WKKI01000002">
    <property type="protein sequence ID" value="MRX70861.1"/>
    <property type="molecule type" value="Genomic_DNA"/>
</dbReference>